<proteinExistence type="predicted"/>
<accession>A0A177TVF2</accession>
<feature type="compositionally biased region" description="Low complexity" evidence="2">
    <location>
        <begin position="389"/>
        <end position="400"/>
    </location>
</feature>
<name>A0A177TVF2_9BASI</name>
<reference evidence="3" key="1">
    <citation type="submission" date="2016-04" db="EMBL/GenBank/DDBJ databases">
        <authorList>
            <person name="Nguyen H.D."/>
            <person name="Samba Siva P."/>
            <person name="Cullis J."/>
            <person name="Levesque C.A."/>
            <person name="Hambleton S."/>
        </authorList>
    </citation>
    <scope>NUCLEOTIDE SEQUENCE</scope>
    <source>
        <strain evidence="3">DAOMC 236416</strain>
    </source>
</reference>
<dbReference type="PANTHER" id="PTHR15228:SF25">
    <property type="entry name" value="F-BAR DOMAIN-CONTAINING PROTEIN"/>
    <property type="match status" value="1"/>
</dbReference>
<dbReference type="InterPro" id="IPR008936">
    <property type="entry name" value="Rho_GTPase_activation_prot"/>
</dbReference>
<organism evidence="3 4">
    <name type="scientific">Tilletia indica</name>
    <dbReference type="NCBI Taxonomy" id="43049"/>
    <lineage>
        <taxon>Eukaryota</taxon>
        <taxon>Fungi</taxon>
        <taxon>Dikarya</taxon>
        <taxon>Basidiomycota</taxon>
        <taxon>Ustilaginomycotina</taxon>
        <taxon>Exobasidiomycetes</taxon>
        <taxon>Tilletiales</taxon>
        <taxon>Tilletiaceae</taxon>
        <taxon>Tilletia</taxon>
    </lineage>
</organism>
<dbReference type="CDD" id="cd04396">
    <property type="entry name" value="RhoGAP_fSAC7_BAG7"/>
    <property type="match status" value="1"/>
</dbReference>
<protein>
    <submittedName>
        <fullName evidence="3">Uncharacterized protein</fullName>
    </submittedName>
</protein>
<dbReference type="AlphaFoldDB" id="A0A177TVF2"/>
<dbReference type="Proteomes" id="UP000077521">
    <property type="component" value="Unassembled WGS sequence"/>
</dbReference>
<dbReference type="GO" id="GO:0007165">
    <property type="term" value="P:signal transduction"/>
    <property type="evidence" value="ECO:0007669"/>
    <property type="project" value="InterPro"/>
</dbReference>
<keyword evidence="1" id="KW-0343">GTPase activation</keyword>
<dbReference type="InterPro" id="IPR000198">
    <property type="entry name" value="RhoGAP_dom"/>
</dbReference>
<dbReference type="GO" id="GO:0060237">
    <property type="term" value="P:regulation of fungal-type cell wall organization"/>
    <property type="evidence" value="ECO:0007669"/>
    <property type="project" value="TreeGrafter"/>
</dbReference>
<feature type="compositionally biased region" description="Pro residues" evidence="2">
    <location>
        <begin position="564"/>
        <end position="575"/>
    </location>
</feature>
<dbReference type="SMART" id="SM00324">
    <property type="entry name" value="RhoGAP"/>
    <property type="match status" value="1"/>
</dbReference>
<dbReference type="Pfam" id="PF00620">
    <property type="entry name" value="RhoGAP"/>
    <property type="match status" value="1"/>
</dbReference>
<dbReference type="Gene3D" id="1.10.555.10">
    <property type="entry name" value="Rho GTPase activation protein"/>
    <property type="match status" value="1"/>
</dbReference>
<dbReference type="EMBL" id="LWDF02000447">
    <property type="protein sequence ID" value="KAE8246892.1"/>
    <property type="molecule type" value="Genomic_DNA"/>
</dbReference>
<feature type="compositionally biased region" description="Low complexity" evidence="2">
    <location>
        <begin position="450"/>
        <end position="465"/>
    </location>
</feature>
<sequence>MPPASQTSAAGSQAGESAFSLNPASLGPQSPSSDEDKERTKQSLKAWWSAFTSSKNKQQPSGISSSSPTAAAAAALASTSINPAAAAAAAAAAGLPGPAGAGMGKPGGVFGVPLRTSLKYASVAISMAAEDGQEYIWGYIPVVVAKVGLFLKENATQVEGVFRIAGSQKRMKELQDVFDSPPRYGKNVDWSKYSVHDAASVLRRYLNHMPEPIVPLNLYSEFKNIMIKQPFDVDSAIRTYRLLITSMPAANQYLLLYVLDLLAVFARESEKNLMPPSNLAVIFQPGIFSHPSHLQNPTEHKIAVEALEFMITHQDHFVLGLSRPPPPNVKPEDLTGVSKPLTPIPSSADGICAEDLLIPSDSDEEQDTTAFVAHRGGGAERAAAAAAIAAASASTTPPTSKSKRSAGGKGSSGSPGGVNLGRSLSASAKSPRRLFGSGNGGSGTASPGKTSGRASRSSAAPATGANSGSDMVIGSPILVGRGQEVMSPSPLPSLPSSASLPPPAPTSVPMGLSRSAGPASSSSGASVGSPPSHSGNIREVELGRARVEGGPNQKTALSDAAIPAGPPPVISPPSTPAGSMRAKKSKTTLTPTRSTIDGEGKRGRADVPDVAELRSEPSKGAEGKDDGGGLATSAVGQLTPPSSKVLARTASAGSASAGPQQA</sequence>
<evidence type="ECO:0000256" key="1">
    <source>
        <dbReference type="ARBA" id="ARBA00022468"/>
    </source>
</evidence>
<feature type="compositionally biased region" description="Low complexity" evidence="2">
    <location>
        <begin position="511"/>
        <end position="535"/>
    </location>
</feature>
<keyword evidence="4" id="KW-1185">Reference proteome</keyword>
<dbReference type="PANTHER" id="PTHR15228">
    <property type="entry name" value="SPERMATHECAL PHYSIOLOGY VARIANT"/>
    <property type="match status" value="1"/>
</dbReference>
<feature type="compositionally biased region" description="Low complexity" evidence="2">
    <location>
        <begin position="1"/>
        <end position="20"/>
    </location>
</feature>
<dbReference type="GO" id="GO:0005938">
    <property type="term" value="C:cell cortex"/>
    <property type="evidence" value="ECO:0007669"/>
    <property type="project" value="TreeGrafter"/>
</dbReference>
<dbReference type="InterPro" id="IPR051025">
    <property type="entry name" value="RhoGAP"/>
</dbReference>
<dbReference type="PROSITE" id="PS50238">
    <property type="entry name" value="RHOGAP"/>
    <property type="match status" value="1"/>
</dbReference>
<dbReference type="GO" id="GO:0005096">
    <property type="term" value="F:GTPase activator activity"/>
    <property type="evidence" value="ECO:0007669"/>
    <property type="project" value="UniProtKB-KW"/>
</dbReference>
<feature type="compositionally biased region" description="Basic and acidic residues" evidence="2">
    <location>
        <begin position="536"/>
        <end position="547"/>
    </location>
</feature>
<reference evidence="3" key="2">
    <citation type="journal article" date="2019" name="IMA Fungus">
        <title>Genome sequencing and comparison of five Tilletia species to identify candidate genes for the detection of regulated species infecting wheat.</title>
        <authorList>
            <person name="Nguyen H.D.T."/>
            <person name="Sultana T."/>
            <person name="Kesanakurti P."/>
            <person name="Hambleton S."/>
        </authorList>
    </citation>
    <scope>NUCLEOTIDE SEQUENCE</scope>
    <source>
        <strain evidence="3">DAOMC 236416</strain>
    </source>
</reference>
<comment type="caution">
    <text evidence="3">The sequence shown here is derived from an EMBL/GenBank/DDBJ whole genome shotgun (WGS) entry which is preliminary data.</text>
</comment>
<feature type="region of interest" description="Disordered" evidence="2">
    <location>
        <begin position="1"/>
        <end position="46"/>
    </location>
</feature>
<evidence type="ECO:0000313" key="3">
    <source>
        <dbReference type="EMBL" id="KAE8246892.1"/>
    </source>
</evidence>
<feature type="compositionally biased region" description="Basic and acidic residues" evidence="2">
    <location>
        <begin position="596"/>
        <end position="627"/>
    </location>
</feature>
<dbReference type="SUPFAM" id="SSF48350">
    <property type="entry name" value="GTPase activation domain, GAP"/>
    <property type="match status" value="1"/>
</dbReference>
<evidence type="ECO:0000313" key="4">
    <source>
        <dbReference type="Proteomes" id="UP000077521"/>
    </source>
</evidence>
<feature type="compositionally biased region" description="Low complexity" evidence="2">
    <location>
        <begin position="650"/>
        <end position="662"/>
    </location>
</feature>
<feature type="compositionally biased region" description="Gly residues" evidence="2">
    <location>
        <begin position="407"/>
        <end position="419"/>
    </location>
</feature>
<evidence type="ECO:0000256" key="2">
    <source>
        <dbReference type="SAM" id="MobiDB-lite"/>
    </source>
</evidence>
<gene>
    <name evidence="3" type="ORF">A4X13_0g5583</name>
</gene>
<feature type="region of interest" description="Disordered" evidence="2">
    <location>
        <begin position="389"/>
        <end position="662"/>
    </location>
</feature>